<feature type="domain" description="Carboxysome Shell Carbonic Anhydrase C-terminal" evidence="15">
    <location>
        <begin position="433"/>
        <end position="549"/>
    </location>
</feature>
<dbReference type="GO" id="GO:0015977">
    <property type="term" value="P:carbon fixation"/>
    <property type="evidence" value="ECO:0007669"/>
    <property type="project" value="UniProtKB-UniRule"/>
</dbReference>
<dbReference type="Pfam" id="PF08936">
    <property type="entry name" value="CsoSCA_C"/>
    <property type="match status" value="1"/>
</dbReference>
<evidence type="ECO:0000256" key="3">
    <source>
        <dbReference type="ARBA" id="ARBA00022723"/>
    </source>
</evidence>
<evidence type="ECO:0000256" key="9">
    <source>
        <dbReference type="ARBA" id="ARBA00024021"/>
    </source>
</evidence>
<evidence type="ECO:0000313" key="19">
    <source>
        <dbReference type="Proteomes" id="UP000004200"/>
    </source>
</evidence>
<keyword evidence="5" id="KW-0456">Lyase</keyword>
<dbReference type="InterPro" id="IPR048539">
    <property type="entry name" value="CsoSCA_cat"/>
</dbReference>
<dbReference type="InterPro" id="IPR048620">
    <property type="entry name" value="CsoSCA_C"/>
</dbReference>
<evidence type="ECO:0000259" key="16">
    <source>
        <dbReference type="Pfam" id="PF20686"/>
    </source>
</evidence>
<reference evidence="18 19" key="1">
    <citation type="submission" date="2011-06" db="EMBL/GenBank/DDBJ databases">
        <title>The draft genome of Thiorhodococcus drewsii AZ1.</title>
        <authorList>
            <consortium name="US DOE Joint Genome Institute (JGI-PGF)"/>
            <person name="Lucas S."/>
            <person name="Han J."/>
            <person name="Lapidus A."/>
            <person name="Cheng J.-F."/>
            <person name="Goodwin L."/>
            <person name="Pitluck S."/>
            <person name="Peters L."/>
            <person name="Land M.L."/>
            <person name="Hauser L."/>
            <person name="Vogl K."/>
            <person name="Liu Z."/>
            <person name="Imhoff J."/>
            <person name="Thiel V."/>
            <person name="Frigaard N.-U."/>
            <person name="Bryant D.A."/>
            <person name="Woyke T.J."/>
        </authorList>
    </citation>
    <scope>NUCLEOTIDE SEQUENCE [LARGE SCALE GENOMIC DNA]</scope>
    <source>
        <strain evidence="18 19">AZ1</strain>
    </source>
</reference>
<dbReference type="STRING" id="765913.ThidrDRAFT_4011"/>
<evidence type="ECO:0000256" key="12">
    <source>
        <dbReference type="ARBA" id="ARBA00048348"/>
    </source>
</evidence>
<evidence type="ECO:0000256" key="5">
    <source>
        <dbReference type="ARBA" id="ARBA00023239"/>
    </source>
</evidence>
<keyword evidence="11" id="KW-1283">Bacterial microcompartment</keyword>
<proteinExistence type="inferred from homology"/>
<protein>
    <recommendedName>
        <fullName evidence="10 13">Carboxysome shell carbonic anhydrase</fullName>
        <ecNumber evidence="2 13">4.2.1.1</ecNumber>
    </recommendedName>
</protein>
<evidence type="ECO:0000256" key="4">
    <source>
        <dbReference type="ARBA" id="ARBA00022833"/>
    </source>
</evidence>
<evidence type="ECO:0000259" key="17">
    <source>
        <dbReference type="Pfam" id="PF20687"/>
    </source>
</evidence>
<evidence type="ECO:0000256" key="1">
    <source>
        <dbReference type="ARBA" id="ARBA00001947"/>
    </source>
</evidence>
<dbReference type="GO" id="GO:0004089">
    <property type="term" value="F:carbonate dehydratase activity"/>
    <property type="evidence" value="ECO:0007669"/>
    <property type="project" value="UniProtKB-UniRule"/>
</dbReference>
<dbReference type="InterPro" id="IPR014074">
    <property type="entry name" value="Carboxysome_shell_carb_anhy"/>
</dbReference>
<organism evidence="18 19">
    <name type="scientific">Thiorhodococcus drewsii AZ1</name>
    <dbReference type="NCBI Taxonomy" id="765913"/>
    <lineage>
        <taxon>Bacteria</taxon>
        <taxon>Pseudomonadati</taxon>
        <taxon>Pseudomonadota</taxon>
        <taxon>Gammaproteobacteria</taxon>
        <taxon>Chromatiales</taxon>
        <taxon>Chromatiaceae</taxon>
        <taxon>Thiorhodococcus</taxon>
    </lineage>
</organism>
<keyword evidence="19" id="KW-1185">Reference proteome</keyword>
<dbReference type="Proteomes" id="UP000004200">
    <property type="component" value="Unassembled WGS sequence"/>
</dbReference>
<dbReference type="AlphaFoldDB" id="G2E6U8"/>
<evidence type="ECO:0000256" key="14">
    <source>
        <dbReference type="SAM" id="MobiDB-lite"/>
    </source>
</evidence>
<evidence type="ECO:0000313" key="18">
    <source>
        <dbReference type="EMBL" id="EGV28176.1"/>
    </source>
</evidence>
<evidence type="ECO:0000256" key="2">
    <source>
        <dbReference type="ARBA" id="ARBA00012925"/>
    </source>
</evidence>
<comment type="similarity">
    <text evidence="9">Belongs to the beta-class carbonic anhydrase family. CsoSCA subfamily.</text>
</comment>
<comment type="caution">
    <text evidence="18">The sequence shown here is derived from an EMBL/GenBank/DDBJ whole genome shotgun (WGS) entry which is preliminary data.</text>
</comment>
<sequence length="557" mass="62044">MKPNTKSRRRARAPMWSGVNAHPRPAAQPGSAVAAPVDATWWETPSSPIDARPDEALRDQAFGTERRRDEGPRDETGQDGERQDDARREPGALHSLTRAEQNRQLWAYETRVKGAFAQIAPTLRAIAARQHAPDFERSAQESARAALGFALPDDALADAWVDRLDMRALFAHATFETFRAMSTDYFTADPLETQPQAQDFHDFLLRCGFHAMNVTPCADGRLAHTISYVLRLPMGTVQRRSSAGALFDVEEALQRWEAVELRRFREGLPNLADAPTRYLKVAAYHYSSRDPDHQGCAAHGSDTRAAASAGLAQLRAFRLAVENTHCCGASIATLLIGIDTDTDRLRIHLPNDAGEPDLDRLIDAGGLYRTTVQLDPESARARIREAIAQPRDGGPAPQPGLQDLMARLIENNLSQIDYVRTYAGEHYPDAGHQERFIGVGTDFEEVHLRNLTYFAFMRTLEEGAHNLDVGIEIFRRLNVAHGLPIPIVLRFHYRGQVPGARERAVQRCARVAEAILKRYPDLAERGLIQTYWTLRDTSRAGPIDCVGSSLPSTWREA</sequence>
<evidence type="ECO:0000256" key="13">
    <source>
        <dbReference type="NCBIfam" id="TIGR02701"/>
    </source>
</evidence>
<keyword evidence="8" id="KW-1282">Carboxysome</keyword>
<keyword evidence="4" id="KW-0862">Zinc</keyword>
<evidence type="ECO:0000259" key="15">
    <source>
        <dbReference type="Pfam" id="PF08936"/>
    </source>
</evidence>
<keyword evidence="6" id="KW-0120">Carbon dioxide fixation</keyword>
<dbReference type="InterPro" id="IPR043065">
    <property type="entry name" value="CsoSCA_N_sf"/>
</dbReference>
<dbReference type="Pfam" id="PF20687">
    <property type="entry name" value="CsoSCA_N"/>
    <property type="match status" value="1"/>
</dbReference>
<dbReference type="eggNOG" id="ENOG502Z9V7">
    <property type="taxonomic scope" value="Bacteria"/>
</dbReference>
<comment type="cofactor">
    <cofactor evidence="1">
        <name>Zn(2+)</name>
        <dbReference type="ChEBI" id="CHEBI:29105"/>
    </cofactor>
</comment>
<feature type="domain" description="Carboxysome Shell Carbonic Anhydrase N-terminal" evidence="17">
    <location>
        <begin position="94"/>
        <end position="186"/>
    </location>
</feature>
<comment type="subcellular location">
    <subcellularLocation>
        <location evidence="7">Carboxysome</location>
    </subcellularLocation>
</comment>
<feature type="compositionally biased region" description="Basic residues" evidence="14">
    <location>
        <begin position="1"/>
        <end position="12"/>
    </location>
</feature>
<dbReference type="Gene3D" id="1.20.120.1310">
    <property type="entry name" value="Carboxysome Shell Carbonic Anhydrase, N-terminal helical domain"/>
    <property type="match status" value="1"/>
</dbReference>
<feature type="compositionally biased region" description="Basic and acidic residues" evidence="14">
    <location>
        <begin position="51"/>
        <end position="91"/>
    </location>
</feature>
<dbReference type="EMBL" id="AFWT01000044">
    <property type="protein sequence ID" value="EGV28176.1"/>
    <property type="molecule type" value="Genomic_DNA"/>
</dbReference>
<evidence type="ECO:0000256" key="11">
    <source>
        <dbReference type="ARBA" id="ARBA00024446"/>
    </source>
</evidence>
<evidence type="ECO:0000256" key="10">
    <source>
        <dbReference type="ARBA" id="ARBA00024121"/>
    </source>
</evidence>
<dbReference type="PATRIC" id="fig|765913.3.peg.4086"/>
<dbReference type="NCBIfam" id="TIGR02701">
    <property type="entry name" value="shell_carb_anhy"/>
    <property type="match status" value="1"/>
</dbReference>
<dbReference type="Pfam" id="PF20686">
    <property type="entry name" value="CsoSCA_cat"/>
    <property type="match status" value="1"/>
</dbReference>
<dbReference type="Gene3D" id="3.30.1330.140">
    <property type="entry name" value="Carboxysome Shell Carbonic Anhydrase, C-terminal domain"/>
    <property type="match status" value="1"/>
</dbReference>
<name>G2E6U8_9GAMM</name>
<dbReference type="InterPro" id="IPR043066">
    <property type="entry name" value="CsoSCA_C_sf"/>
</dbReference>
<evidence type="ECO:0000256" key="8">
    <source>
        <dbReference type="ARBA" id="ARBA00023669"/>
    </source>
</evidence>
<gene>
    <name evidence="18" type="ORF">ThidrDRAFT_4011</name>
</gene>
<dbReference type="GO" id="GO:0046872">
    <property type="term" value="F:metal ion binding"/>
    <property type="evidence" value="ECO:0007669"/>
    <property type="project" value="UniProtKB-KW"/>
</dbReference>
<dbReference type="InterPro" id="IPR048619">
    <property type="entry name" value="CsoSCA_N"/>
</dbReference>
<dbReference type="GO" id="GO:0031470">
    <property type="term" value="C:carboxysome"/>
    <property type="evidence" value="ECO:0007669"/>
    <property type="project" value="UniProtKB-SubCell"/>
</dbReference>
<evidence type="ECO:0000256" key="6">
    <source>
        <dbReference type="ARBA" id="ARBA00023300"/>
    </source>
</evidence>
<dbReference type="EC" id="4.2.1.1" evidence="2 13"/>
<keyword evidence="3" id="KW-0479">Metal-binding</keyword>
<dbReference type="RefSeq" id="WP_007042724.1">
    <property type="nucleotide sequence ID" value="NZ_AFWT01000044.1"/>
</dbReference>
<accession>G2E6U8</accession>
<evidence type="ECO:0000256" key="7">
    <source>
        <dbReference type="ARBA" id="ARBA00023587"/>
    </source>
</evidence>
<comment type="catalytic activity">
    <reaction evidence="12">
        <text>hydrogencarbonate + H(+) = CO2 + H2O</text>
        <dbReference type="Rhea" id="RHEA:10748"/>
        <dbReference type="ChEBI" id="CHEBI:15377"/>
        <dbReference type="ChEBI" id="CHEBI:15378"/>
        <dbReference type="ChEBI" id="CHEBI:16526"/>
        <dbReference type="ChEBI" id="CHEBI:17544"/>
        <dbReference type="EC" id="4.2.1.1"/>
    </reaction>
</comment>
<feature type="region of interest" description="Disordered" evidence="14">
    <location>
        <begin position="1"/>
        <end position="93"/>
    </location>
</feature>
<feature type="domain" description="Carboxysome Shell Carbonic Anhydrase catalytic" evidence="16">
    <location>
        <begin position="200"/>
        <end position="432"/>
    </location>
</feature>